<protein>
    <submittedName>
        <fullName evidence="4">DnaJ like chaperone protein</fullName>
    </submittedName>
</protein>
<dbReference type="AlphaFoldDB" id="A0A1H3E745"/>
<name>A0A1H3E745_9GAMM</name>
<feature type="domain" description="J" evidence="3">
    <location>
        <begin position="221"/>
        <end position="282"/>
    </location>
</feature>
<evidence type="ECO:0000313" key="5">
    <source>
        <dbReference type="Proteomes" id="UP000198500"/>
    </source>
</evidence>
<dbReference type="EMBL" id="FNNI01000007">
    <property type="protein sequence ID" value="SDX74563.1"/>
    <property type="molecule type" value="Genomic_DNA"/>
</dbReference>
<proteinExistence type="predicted"/>
<dbReference type="SMART" id="SM00271">
    <property type="entry name" value="DnaJ"/>
    <property type="match status" value="1"/>
</dbReference>
<dbReference type="Gene3D" id="1.10.287.110">
    <property type="entry name" value="DnaJ domain"/>
    <property type="match status" value="1"/>
</dbReference>
<dbReference type="SUPFAM" id="SSF46565">
    <property type="entry name" value="Chaperone J-domain"/>
    <property type="match status" value="1"/>
</dbReference>
<dbReference type="InterPro" id="IPR001623">
    <property type="entry name" value="DnaJ_domain"/>
</dbReference>
<sequence length="282" mass="32187">MPLARFSSFELLLLKSRHQTDTASLLLMAWVLASRGHITAPDRQRFAELAHDFRHGHDLDPLIEIAASHDLAAIQLAAEVLHKDASGERAYPFLRQVTALAASDGPLTAANYHILCFLADLLGVPPNEFSGLFEATTGQPFKAPDDPSCTAYWQAKERQQEQHHQRESENRRDSSSRQQHQHDHHRQDQRSQQQQRHHHQRQHEKRSNTHQSPPPNDRTRRALAVLGLEPGASRSEIRKAYRRLAQVHHPDRVFARGDAITASASQRFQRIKKAYDYLMEAS</sequence>
<dbReference type="PROSITE" id="PS50076">
    <property type="entry name" value="DNAJ_2"/>
    <property type="match status" value="1"/>
</dbReference>
<dbReference type="STRING" id="574349.SAMN05443545_10731"/>
<dbReference type="PRINTS" id="PR00625">
    <property type="entry name" value="JDOMAIN"/>
</dbReference>
<organism evidence="4 5">
    <name type="scientific">Aidingimonas halophila</name>
    <dbReference type="NCBI Taxonomy" id="574349"/>
    <lineage>
        <taxon>Bacteria</taxon>
        <taxon>Pseudomonadati</taxon>
        <taxon>Pseudomonadota</taxon>
        <taxon>Gammaproteobacteria</taxon>
        <taxon>Oceanospirillales</taxon>
        <taxon>Halomonadaceae</taxon>
        <taxon>Aidingimonas</taxon>
    </lineage>
</organism>
<keyword evidence="1" id="KW-0143">Chaperone</keyword>
<dbReference type="Pfam" id="PF00226">
    <property type="entry name" value="DnaJ"/>
    <property type="match status" value="1"/>
</dbReference>
<feature type="compositionally biased region" description="Basic residues" evidence="2">
    <location>
        <begin position="195"/>
        <end position="204"/>
    </location>
</feature>
<dbReference type="InterPro" id="IPR036869">
    <property type="entry name" value="J_dom_sf"/>
</dbReference>
<dbReference type="RefSeq" id="WP_092570688.1">
    <property type="nucleotide sequence ID" value="NZ_BMXH01000008.1"/>
</dbReference>
<dbReference type="Proteomes" id="UP000198500">
    <property type="component" value="Unassembled WGS sequence"/>
</dbReference>
<dbReference type="PANTHER" id="PTHR44743:SF10">
    <property type="entry name" value="J DOMAIN-CONTAINING PROTEIN"/>
    <property type="match status" value="1"/>
</dbReference>
<dbReference type="InterPro" id="IPR029024">
    <property type="entry name" value="TerB-like"/>
</dbReference>
<reference evidence="4 5" key="1">
    <citation type="submission" date="2016-10" db="EMBL/GenBank/DDBJ databases">
        <authorList>
            <person name="de Groot N.N."/>
        </authorList>
    </citation>
    <scope>NUCLEOTIDE SEQUENCE [LARGE SCALE GENOMIC DNA]</scope>
    <source>
        <strain evidence="4 5">DSM 19219</strain>
    </source>
</reference>
<gene>
    <name evidence="4" type="ORF">SAMN05443545_10731</name>
</gene>
<feature type="region of interest" description="Disordered" evidence="2">
    <location>
        <begin position="155"/>
        <end position="218"/>
    </location>
</feature>
<evidence type="ECO:0000256" key="2">
    <source>
        <dbReference type="SAM" id="MobiDB-lite"/>
    </source>
</evidence>
<accession>A0A1H3E745</accession>
<dbReference type="CDD" id="cd06257">
    <property type="entry name" value="DnaJ"/>
    <property type="match status" value="1"/>
</dbReference>
<keyword evidence="5" id="KW-1185">Reference proteome</keyword>
<evidence type="ECO:0000256" key="1">
    <source>
        <dbReference type="ARBA" id="ARBA00023186"/>
    </source>
</evidence>
<dbReference type="PANTHER" id="PTHR44743">
    <property type="entry name" value="PUTATIVE, EXPRESSED-RELATED"/>
    <property type="match status" value="1"/>
</dbReference>
<feature type="compositionally biased region" description="Basic and acidic residues" evidence="2">
    <location>
        <begin position="155"/>
        <end position="175"/>
    </location>
</feature>
<evidence type="ECO:0000259" key="3">
    <source>
        <dbReference type="PROSITE" id="PS50076"/>
    </source>
</evidence>
<evidence type="ECO:0000313" key="4">
    <source>
        <dbReference type="EMBL" id="SDX74563.1"/>
    </source>
</evidence>
<dbReference type="OrthoDB" id="581986at2"/>
<dbReference type="SUPFAM" id="SSF158682">
    <property type="entry name" value="TerB-like"/>
    <property type="match status" value="1"/>
</dbReference>